<name>A0A1C7DFX8_9BACL</name>
<proteinExistence type="predicted"/>
<reference evidence="3 4" key="1">
    <citation type="journal article" date="2012" name="J. Bacteriol.">
        <title>Genome Sequence of the Antarctic Psychrophile Bacterium Planococcus antarcticus DSM 14505.</title>
        <authorList>
            <person name="Margolles A."/>
            <person name="Gueimonde M."/>
            <person name="Sanchez B."/>
        </authorList>
    </citation>
    <scope>NUCLEOTIDE SEQUENCE [LARGE SCALE GENOMIC DNA]</scope>
    <source>
        <strain evidence="3 4">DSM 14505</strain>
    </source>
</reference>
<dbReference type="KEGG" id="pana:BBH88_07585"/>
<dbReference type="EMBL" id="AJYB01000039">
    <property type="protein sequence ID" value="EIM06120.1"/>
    <property type="molecule type" value="Genomic_DNA"/>
</dbReference>
<dbReference type="Proteomes" id="UP000004725">
    <property type="component" value="Unassembled WGS sequence"/>
</dbReference>
<reference evidence="2" key="3">
    <citation type="submission" date="2016-10" db="EMBL/GenBank/DDBJ databases">
        <authorList>
            <person name="See-Too W.S."/>
        </authorList>
    </citation>
    <scope>NUCLEOTIDE SEQUENCE</scope>
    <source>
        <strain evidence="2">DSM 14505</strain>
    </source>
</reference>
<dbReference type="OrthoDB" id="2428512at2"/>
<organism evidence="3 4">
    <name type="scientific">Planococcus antarcticus DSM 14505</name>
    <dbReference type="NCBI Taxonomy" id="1185653"/>
    <lineage>
        <taxon>Bacteria</taxon>
        <taxon>Bacillati</taxon>
        <taxon>Bacillota</taxon>
        <taxon>Bacilli</taxon>
        <taxon>Bacillales</taxon>
        <taxon>Caryophanaceae</taxon>
        <taxon>Planococcus</taxon>
    </lineage>
</organism>
<evidence type="ECO:0000313" key="4">
    <source>
        <dbReference type="Proteomes" id="UP000004725"/>
    </source>
</evidence>
<gene>
    <name evidence="3" type="ORF">A1A1_12682</name>
    <name evidence="2" type="ORF">BBH88_07585</name>
</gene>
<feature type="region of interest" description="Disordered" evidence="1">
    <location>
        <begin position="27"/>
        <end position="77"/>
    </location>
</feature>
<keyword evidence="5" id="KW-1185">Reference proteome</keyword>
<protein>
    <submittedName>
        <fullName evidence="3">Uncharacterized protein</fullName>
    </submittedName>
</protein>
<accession>A0A1C7DFX8</accession>
<evidence type="ECO:0000313" key="3">
    <source>
        <dbReference type="EMBL" id="EIM06120.1"/>
    </source>
</evidence>
<dbReference type="Proteomes" id="UP000092661">
    <property type="component" value="Chromosome"/>
</dbReference>
<dbReference type="EMBL" id="CP016534">
    <property type="protein sequence ID" value="ANU10171.1"/>
    <property type="molecule type" value="Genomic_DNA"/>
</dbReference>
<reference evidence="5" key="2">
    <citation type="submission" date="2016-07" db="EMBL/GenBank/DDBJ databases">
        <authorList>
            <person name="See-Too W.S."/>
        </authorList>
    </citation>
    <scope>NUCLEOTIDE SEQUENCE [LARGE SCALE GENOMIC DNA]</scope>
    <source>
        <strain evidence="5">DSM 14505</strain>
    </source>
</reference>
<evidence type="ECO:0000313" key="2">
    <source>
        <dbReference type="EMBL" id="ANU10171.1"/>
    </source>
</evidence>
<sequence length="77" mass="8631">MWALIAGGFMFVTAIIFSLGKASSKREEAADSHREELLARSKDSTAEKKVIETRHTQPIEQPTSHKENKTPHPSEQL</sequence>
<dbReference type="RefSeq" id="WP_006830502.1">
    <property type="nucleotide sequence ID" value="NZ_AJYB01000039.1"/>
</dbReference>
<evidence type="ECO:0000256" key="1">
    <source>
        <dbReference type="SAM" id="MobiDB-lite"/>
    </source>
</evidence>
<evidence type="ECO:0000313" key="5">
    <source>
        <dbReference type="Proteomes" id="UP000092661"/>
    </source>
</evidence>
<dbReference type="AlphaFoldDB" id="A0A1C7DFX8"/>